<dbReference type="Pfam" id="PF00566">
    <property type="entry name" value="RabGAP-TBC"/>
    <property type="match status" value="1"/>
</dbReference>
<dbReference type="EMBL" id="UYRS01019848">
    <property type="protein sequence ID" value="VDK47051.1"/>
    <property type="molecule type" value="Genomic_DNA"/>
</dbReference>
<dbReference type="InterPro" id="IPR035969">
    <property type="entry name" value="Rab-GAP_TBC_sf"/>
</dbReference>
<dbReference type="PANTHER" id="PTHR22957">
    <property type="entry name" value="TBC1 DOMAIN FAMILY MEMBER GTPASE-ACTIVATING PROTEIN"/>
    <property type="match status" value="1"/>
</dbReference>
<gene>
    <name evidence="3" type="ORF">TASK_LOCUS9971</name>
</gene>
<dbReference type="PROSITE" id="PS50086">
    <property type="entry name" value="TBC_RABGAP"/>
    <property type="match status" value="1"/>
</dbReference>
<dbReference type="PANTHER" id="PTHR22957:SF26">
    <property type="entry name" value="LD44506P"/>
    <property type="match status" value="1"/>
</dbReference>
<keyword evidence="1" id="KW-0343">GTPase activation</keyword>
<feature type="domain" description="Rab-GAP TBC" evidence="2">
    <location>
        <begin position="118"/>
        <end position="343"/>
    </location>
</feature>
<dbReference type="Gene3D" id="1.10.472.80">
    <property type="entry name" value="Ypt/Rab-GAP domain of gyp1p, domain 3"/>
    <property type="match status" value="1"/>
</dbReference>
<reference evidence="3 4" key="2">
    <citation type="submission" date="2018-11" db="EMBL/GenBank/DDBJ databases">
        <authorList>
            <consortium name="Pathogen Informatics"/>
        </authorList>
    </citation>
    <scope>NUCLEOTIDE SEQUENCE [LARGE SCALE GENOMIC DNA]</scope>
</reference>
<protein>
    <submittedName>
        <fullName evidence="5">Rab-GAP TBC domain-containing protein</fullName>
    </submittedName>
</protein>
<proteinExistence type="predicted"/>
<reference evidence="5" key="1">
    <citation type="submission" date="2017-02" db="UniProtKB">
        <authorList>
            <consortium name="WormBaseParasite"/>
        </authorList>
    </citation>
    <scope>IDENTIFICATION</scope>
</reference>
<dbReference type="FunFam" id="1.10.472.80:FF:000001">
    <property type="entry name" value="TBC1 domain family member 22B"/>
    <property type="match status" value="1"/>
</dbReference>
<dbReference type="SUPFAM" id="SSF47923">
    <property type="entry name" value="Ypt/Rab-GAP domain of gyp1p"/>
    <property type="match status" value="2"/>
</dbReference>
<dbReference type="SMART" id="SM00164">
    <property type="entry name" value="TBC"/>
    <property type="match status" value="1"/>
</dbReference>
<dbReference type="FunFam" id="1.10.10.750:FF:000009">
    <property type="entry name" value="TBC1 domain family member 22A"/>
    <property type="match status" value="1"/>
</dbReference>
<keyword evidence="4" id="KW-1185">Reference proteome</keyword>
<dbReference type="Gene3D" id="1.10.8.270">
    <property type="entry name" value="putative rabgap domain of human tbc1 domain family member 14 like domains"/>
    <property type="match status" value="1"/>
</dbReference>
<evidence type="ECO:0000313" key="3">
    <source>
        <dbReference type="EMBL" id="VDK47051.1"/>
    </source>
</evidence>
<dbReference type="WBParaSite" id="TASK_0000997001-mRNA-1">
    <property type="protein sequence ID" value="TASK_0000997001-mRNA-1"/>
    <property type="gene ID" value="TASK_0000997001"/>
</dbReference>
<evidence type="ECO:0000259" key="2">
    <source>
        <dbReference type="PROSITE" id="PS50086"/>
    </source>
</evidence>
<dbReference type="InterPro" id="IPR000195">
    <property type="entry name" value="Rab-GAP-TBC_dom"/>
</dbReference>
<accession>A0A0R3WGH7</accession>
<evidence type="ECO:0000313" key="4">
    <source>
        <dbReference type="Proteomes" id="UP000282613"/>
    </source>
</evidence>
<organism evidence="5">
    <name type="scientific">Taenia asiatica</name>
    <name type="common">Asian tapeworm</name>
    <dbReference type="NCBI Taxonomy" id="60517"/>
    <lineage>
        <taxon>Eukaryota</taxon>
        <taxon>Metazoa</taxon>
        <taxon>Spiralia</taxon>
        <taxon>Lophotrochozoa</taxon>
        <taxon>Platyhelminthes</taxon>
        <taxon>Cestoda</taxon>
        <taxon>Eucestoda</taxon>
        <taxon>Cyclophyllidea</taxon>
        <taxon>Taeniidae</taxon>
        <taxon>Taenia</taxon>
    </lineage>
</organism>
<dbReference type="Proteomes" id="UP000282613">
    <property type="component" value="Unassembled WGS sequence"/>
</dbReference>
<dbReference type="STRING" id="60517.A0A0R3WGH7"/>
<evidence type="ECO:0000256" key="1">
    <source>
        <dbReference type="ARBA" id="ARBA00022468"/>
    </source>
</evidence>
<name>A0A0R3WGH7_TAEAS</name>
<evidence type="ECO:0000313" key="5">
    <source>
        <dbReference type="WBParaSite" id="TASK_0000997001-mRNA-1"/>
    </source>
</evidence>
<dbReference type="OrthoDB" id="26371at2759"/>
<dbReference type="GO" id="GO:0005096">
    <property type="term" value="F:GTPase activator activity"/>
    <property type="evidence" value="ECO:0007669"/>
    <property type="project" value="UniProtKB-KW"/>
</dbReference>
<sequence length="420" mass="48657">MIGKNADLFSAFQTSVEDAWEADDEEFLSLISKTVADKTAKEVMRKHSTESQMSQSAKGSIRVSGKLAPGRGIRLDTNAESSLSLAQPTVERRIEQFQTLINLPFTDLGALRKLSWSGIPQALRPVTWKLLCDYLPASCERRATTLKKKRKQYIDLNSQFFNLRNGHDGAEIFKQIQKDLIRMPMLLNRQDIFELFERVLFNWSVRHPGSGYVQGINDLLTPFMVVFLSEYTKTEMNSSGELKLSTPITAEQLLDLEGDVFWCASRLLDTIQDNYTFAQPGIQNNINKLSSLIERLDNELHRHLMKHKVEYLQFAFRWMNNLLIRELPLRCIIRLWDTYMAEPDGFSQFHVYVCAAFLLRFKDSLLRRNDFHGLLVYLQALPTHRWTNSDIEMVLAQAFQYKSLFSQAPKHLDYQRSEIQ</sequence>
<dbReference type="AlphaFoldDB" id="A0A0R3WGH7"/>